<dbReference type="InterPro" id="IPR001647">
    <property type="entry name" value="HTH_TetR"/>
</dbReference>
<name>A0ABY5PFS5_9ACTN</name>
<dbReference type="EMBL" id="CP088295">
    <property type="protein sequence ID" value="UUY03476.1"/>
    <property type="molecule type" value="Genomic_DNA"/>
</dbReference>
<keyword evidence="1" id="KW-0805">Transcription regulation</keyword>
<evidence type="ECO:0000256" key="2">
    <source>
        <dbReference type="ARBA" id="ARBA00023125"/>
    </source>
</evidence>
<feature type="DNA-binding region" description="H-T-H motif" evidence="4">
    <location>
        <begin position="27"/>
        <end position="46"/>
    </location>
</feature>
<sequence>MSTEARREQLLRVSAELFGSRSFDDIWVDEVAEAAGVSRALVYHYFPTKRELFHEVVRLHVDELAAATMPDPSVPPRDRLRASVDGYLAYVEAHADGYRAIHQGAFSGDAEMLALVEGRWVIQSKNIREGLREIIGDLADDPAVALAVRAWVGFLVTAGLSWLDERTVTRDELRDLATGTLEGAIQAAIGLAGR</sequence>
<evidence type="ECO:0000313" key="7">
    <source>
        <dbReference type="Proteomes" id="UP001058860"/>
    </source>
</evidence>
<dbReference type="InterPro" id="IPR054129">
    <property type="entry name" value="DesT_TetR_C"/>
</dbReference>
<dbReference type="PANTHER" id="PTHR30055">
    <property type="entry name" value="HTH-TYPE TRANSCRIPTIONAL REGULATOR RUTR"/>
    <property type="match status" value="1"/>
</dbReference>
<dbReference type="Pfam" id="PF21943">
    <property type="entry name" value="TetR_C_46"/>
    <property type="match status" value="1"/>
</dbReference>
<dbReference type="InterPro" id="IPR050109">
    <property type="entry name" value="HTH-type_TetR-like_transc_reg"/>
</dbReference>
<protein>
    <submittedName>
        <fullName evidence="6">TetR/AcrR family transcriptional regulator</fullName>
    </submittedName>
</protein>
<accession>A0ABY5PFS5</accession>
<evidence type="ECO:0000256" key="1">
    <source>
        <dbReference type="ARBA" id="ARBA00023015"/>
    </source>
</evidence>
<dbReference type="PROSITE" id="PS50977">
    <property type="entry name" value="HTH_TETR_2"/>
    <property type="match status" value="1"/>
</dbReference>
<dbReference type="SUPFAM" id="SSF46689">
    <property type="entry name" value="Homeodomain-like"/>
    <property type="match status" value="1"/>
</dbReference>
<dbReference type="Proteomes" id="UP001058860">
    <property type="component" value="Chromosome"/>
</dbReference>
<organism evidence="6 7">
    <name type="scientific">Svornostia abyssi</name>
    <dbReference type="NCBI Taxonomy" id="2898438"/>
    <lineage>
        <taxon>Bacteria</taxon>
        <taxon>Bacillati</taxon>
        <taxon>Actinomycetota</taxon>
        <taxon>Thermoleophilia</taxon>
        <taxon>Solirubrobacterales</taxon>
        <taxon>Baekduiaceae</taxon>
        <taxon>Svornostia</taxon>
    </lineage>
</organism>
<dbReference type="InterPro" id="IPR009057">
    <property type="entry name" value="Homeodomain-like_sf"/>
</dbReference>
<keyword evidence="7" id="KW-1185">Reference proteome</keyword>
<proteinExistence type="predicted"/>
<dbReference type="Gene3D" id="1.10.357.10">
    <property type="entry name" value="Tetracycline Repressor, domain 2"/>
    <property type="match status" value="1"/>
</dbReference>
<dbReference type="PRINTS" id="PR00455">
    <property type="entry name" value="HTHTETR"/>
</dbReference>
<evidence type="ECO:0000313" key="6">
    <source>
        <dbReference type="EMBL" id="UUY03476.1"/>
    </source>
</evidence>
<reference evidence="7" key="1">
    <citation type="submission" date="2021-11" db="EMBL/GenBank/DDBJ databases">
        <title>Cultivation dependent microbiological survey of springs from the worlds oldest radium mine currently devoted to the extraction of radon-saturated water.</title>
        <authorList>
            <person name="Kapinusova G."/>
            <person name="Smrhova T."/>
            <person name="Strejcek M."/>
            <person name="Suman J."/>
            <person name="Jani K."/>
            <person name="Pajer P."/>
            <person name="Uhlik O."/>
        </authorList>
    </citation>
    <scope>NUCLEOTIDE SEQUENCE [LARGE SCALE GENOMIC DNA]</scope>
    <source>
        <strain evidence="7">J379</strain>
    </source>
</reference>
<gene>
    <name evidence="6" type="ORF">LRS13_22850</name>
</gene>
<evidence type="ECO:0000256" key="4">
    <source>
        <dbReference type="PROSITE-ProRule" id="PRU00335"/>
    </source>
</evidence>
<keyword evidence="2 4" id="KW-0238">DNA-binding</keyword>
<evidence type="ECO:0000256" key="3">
    <source>
        <dbReference type="ARBA" id="ARBA00023163"/>
    </source>
</evidence>
<feature type="domain" description="HTH tetR-type" evidence="5">
    <location>
        <begin position="4"/>
        <end position="64"/>
    </location>
</feature>
<dbReference type="PANTHER" id="PTHR30055:SF174">
    <property type="entry name" value="TRANSCRIPTIONAL REGULATORY PROTEIN (PROBABLY TETR-FAMILY)-RELATED"/>
    <property type="match status" value="1"/>
</dbReference>
<keyword evidence="3" id="KW-0804">Transcription</keyword>
<evidence type="ECO:0000259" key="5">
    <source>
        <dbReference type="PROSITE" id="PS50977"/>
    </source>
</evidence>
<dbReference type="RefSeq" id="WP_353863981.1">
    <property type="nucleotide sequence ID" value="NZ_CP088295.1"/>
</dbReference>
<dbReference type="Pfam" id="PF00440">
    <property type="entry name" value="TetR_N"/>
    <property type="match status" value="1"/>
</dbReference>